<name>A0A8S0VT67_CYCAE</name>
<reference evidence="2 3" key="1">
    <citation type="submission" date="2020-01" db="EMBL/GenBank/DDBJ databases">
        <authorList>
            <person name="Gupta K D."/>
        </authorList>
    </citation>
    <scope>NUCLEOTIDE SEQUENCE [LARGE SCALE GENOMIC DNA]</scope>
</reference>
<accession>A0A8S0VT67</accession>
<feature type="region of interest" description="Disordered" evidence="1">
    <location>
        <begin position="28"/>
        <end position="132"/>
    </location>
</feature>
<gene>
    <name evidence="2" type="ORF">AAE3_LOCUS10522</name>
</gene>
<dbReference type="EMBL" id="CACVBS010000067">
    <property type="protein sequence ID" value="CAA7268249.1"/>
    <property type="molecule type" value="Genomic_DNA"/>
</dbReference>
<dbReference type="Pfam" id="PF07818">
    <property type="entry name" value="HCNGP"/>
    <property type="match status" value="1"/>
</dbReference>
<comment type="caution">
    <text evidence="2">The sequence shown here is derived from an EMBL/GenBank/DDBJ whole genome shotgun (WGS) entry which is preliminary data.</text>
</comment>
<evidence type="ECO:0000313" key="3">
    <source>
        <dbReference type="Proteomes" id="UP000467700"/>
    </source>
</evidence>
<evidence type="ECO:0000313" key="2">
    <source>
        <dbReference type="EMBL" id="CAA7268249.1"/>
    </source>
</evidence>
<protein>
    <submittedName>
        <fullName evidence="2">Uncharacterized protein</fullName>
    </submittedName>
</protein>
<dbReference type="InterPro" id="IPR012479">
    <property type="entry name" value="SAP30BP"/>
</dbReference>
<keyword evidence="3" id="KW-1185">Reference proteome</keyword>
<dbReference type="GO" id="GO:0006355">
    <property type="term" value="P:regulation of DNA-templated transcription"/>
    <property type="evidence" value="ECO:0007669"/>
    <property type="project" value="InterPro"/>
</dbReference>
<proteinExistence type="predicted"/>
<dbReference type="AlphaFoldDB" id="A0A8S0VT67"/>
<feature type="region of interest" description="Disordered" evidence="1">
    <location>
        <begin position="302"/>
        <end position="358"/>
    </location>
</feature>
<dbReference type="GO" id="GO:0005634">
    <property type="term" value="C:nucleus"/>
    <property type="evidence" value="ECO:0007669"/>
    <property type="project" value="TreeGrafter"/>
</dbReference>
<feature type="compositionally biased region" description="Basic and acidic residues" evidence="1">
    <location>
        <begin position="349"/>
        <end position="358"/>
    </location>
</feature>
<dbReference type="PANTHER" id="PTHR13464">
    <property type="entry name" value="TRANSCRIPTIONAL REGULATOR PROTEIN HCNGP"/>
    <property type="match status" value="1"/>
</dbReference>
<feature type="compositionally biased region" description="Basic residues" evidence="1">
    <location>
        <begin position="74"/>
        <end position="87"/>
    </location>
</feature>
<dbReference type="Proteomes" id="UP000467700">
    <property type="component" value="Unassembled WGS sequence"/>
</dbReference>
<sequence length="358" mass="40545">MQSRATFHRRAEFERTFNRNHMHGLVAYDDDSLSESEAGPSNGVGQHPNDKTSKLGPKNPAECRRIPKSQVIIKRPHNSHKNHHPRAHVSEDLPPEPPQAATEPLLLEETSSMDMSVSPSPPEPSDKSKDELSRYRAVLEPPPTPGIEDWGIPPECPTPCDPVLQAKLAKFSALKQDPANPKHFNDSLMSNHSFRNPHLYTKLVEFMNVDERATNFPSDIWSPNDVKPDWFADQIGMFYFKIYIELRSCLATRARCISSCPSAVPCSAGYRHHLRRFLALNRFHPAGCNTWLHEFKANAQKERSEKQTASQAAGRRTQIDFARPKEKETVPQRKSRFQPYGSGIGASAARDKPKWRWG</sequence>
<organism evidence="2 3">
    <name type="scientific">Cyclocybe aegerita</name>
    <name type="common">Black poplar mushroom</name>
    <name type="synonym">Agrocybe aegerita</name>
    <dbReference type="NCBI Taxonomy" id="1973307"/>
    <lineage>
        <taxon>Eukaryota</taxon>
        <taxon>Fungi</taxon>
        <taxon>Dikarya</taxon>
        <taxon>Basidiomycota</taxon>
        <taxon>Agaricomycotina</taxon>
        <taxon>Agaricomycetes</taxon>
        <taxon>Agaricomycetidae</taxon>
        <taxon>Agaricales</taxon>
        <taxon>Agaricineae</taxon>
        <taxon>Bolbitiaceae</taxon>
        <taxon>Cyclocybe</taxon>
    </lineage>
</organism>
<dbReference type="PANTHER" id="PTHR13464:SF0">
    <property type="entry name" value="SAP30-BINDING PROTEIN"/>
    <property type="match status" value="1"/>
</dbReference>
<evidence type="ECO:0000256" key="1">
    <source>
        <dbReference type="SAM" id="MobiDB-lite"/>
    </source>
</evidence>
<feature type="compositionally biased region" description="Basic and acidic residues" evidence="1">
    <location>
        <begin position="322"/>
        <end position="331"/>
    </location>
</feature>
<dbReference type="OrthoDB" id="1714508at2759"/>